<evidence type="ECO:0000313" key="3">
    <source>
        <dbReference type="Proteomes" id="UP000277597"/>
    </source>
</evidence>
<dbReference type="Proteomes" id="UP000277597">
    <property type="component" value="Unassembled WGS sequence"/>
</dbReference>
<organism evidence="2 3">
    <name type="scientific">Streptococcus sanguinis</name>
    <dbReference type="NCBI Taxonomy" id="1305"/>
    <lineage>
        <taxon>Bacteria</taxon>
        <taxon>Bacillati</taxon>
        <taxon>Bacillota</taxon>
        <taxon>Bacilli</taxon>
        <taxon>Lactobacillales</taxon>
        <taxon>Streptococcaceae</taxon>
        <taxon>Streptococcus</taxon>
    </lineage>
</organism>
<dbReference type="AlphaFoldDB" id="A0A3P1RYH6"/>
<comment type="caution">
    <text evidence="2">The sequence shown here is derived from an EMBL/GenBank/DDBJ whole genome shotgun (WGS) entry which is preliminary data.</text>
</comment>
<protein>
    <submittedName>
        <fullName evidence="2">Uncharacterized protein</fullName>
    </submittedName>
</protein>
<keyword evidence="1" id="KW-0812">Transmembrane</keyword>
<evidence type="ECO:0000256" key="1">
    <source>
        <dbReference type="SAM" id="Phobius"/>
    </source>
</evidence>
<accession>A0A3P1RYH6</accession>
<feature type="transmembrane region" description="Helical" evidence="1">
    <location>
        <begin position="9"/>
        <end position="28"/>
    </location>
</feature>
<keyword evidence="1" id="KW-0472">Membrane</keyword>
<evidence type="ECO:0000313" key="2">
    <source>
        <dbReference type="EMBL" id="RRC90169.1"/>
    </source>
</evidence>
<proteinExistence type="predicted"/>
<sequence length="37" mass="4452">MDEKIIRKLFLGLFLFILIIFKNVLIKINKNLLTNNF</sequence>
<name>A0A3P1RYH6_STRSA</name>
<gene>
    <name evidence="2" type="ORF">EII39_11865</name>
</gene>
<dbReference type="EMBL" id="RQZI01000022">
    <property type="protein sequence ID" value="RRC90169.1"/>
    <property type="molecule type" value="Genomic_DNA"/>
</dbReference>
<reference evidence="2 3" key="1">
    <citation type="submission" date="2018-11" db="EMBL/GenBank/DDBJ databases">
        <title>Genomes From Bacteria Associated with the Canine Oral Cavity: a Test Case for Automated Genome-Based Taxonomic Assignment.</title>
        <authorList>
            <person name="Coil D.A."/>
            <person name="Jospin G."/>
            <person name="Darling A.E."/>
            <person name="Wallis C."/>
            <person name="Davis I.J."/>
            <person name="Harris S."/>
            <person name="Eisen J.A."/>
            <person name="Holcombe L.J."/>
            <person name="O'Flynn C."/>
        </authorList>
    </citation>
    <scope>NUCLEOTIDE SEQUENCE [LARGE SCALE GENOMIC DNA]</scope>
    <source>
        <strain evidence="2 3">OH953</strain>
    </source>
</reference>
<keyword evidence="1" id="KW-1133">Transmembrane helix</keyword>